<dbReference type="GO" id="GO:0005634">
    <property type="term" value="C:nucleus"/>
    <property type="evidence" value="ECO:0007669"/>
    <property type="project" value="UniProtKB-SubCell"/>
</dbReference>
<keyword evidence="4" id="KW-1185">Reference proteome</keyword>
<evidence type="ECO:0000256" key="2">
    <source>
        <dbReference type="ARBA" id="ARBA00023242"/>
    </source>
</evidence>
<dbReference type="InterPro" id="IPR019140">
    <property type="entry name" value="MCM_complex-bd"/>
</dbReference>
<dbReference type="Proteomes" id="UP000789739">
    <property type="component" value="Unassembled WGS sequence"/>
</dbReference>
<accession>A0A9N8ZSN1</accession>
<dbReference type="Pfam" id="PF09739">
    <property type="entry name" value="MCM_bind"/>
    <property type="match status" value="2"/>
</dbReference>
<comment type="caution">
    <text evidence="3">The sequence shown here is derived from an EMBL/GenBank/DDBJ whole genome shotgun (WGS) entry which is preliminary data.</text>
</comment>
<reference evidence="3" key="1">
    <citation type="submission" date="2021-06" db="EMBL/GenBank/DDBJ databases">
        <authorList>
            <person name="Kallberg Y."/>
            <person name="Tangrot J."/>
            <person name="Rosling A."/>
        </authorList>
    </citation>
    <scope>NUCLEOTIDE SEQUENCE</scope>
    <source>
        <strain evidence="3">BR232B</strain>
    </source>
</reference>
<dbReference type="OrthoDB" id="329666at2759"/>
<evidence type="ECO:0000313" key="3">
    <source>
        <dbReference type="EMBL" id="CAG8505802.1"/>
    </source>
</evidence>
<keyword evidence="2" id="KW-0539">Nucleus</keyword>
<comment type="subcellular location">
    <subcellularLocation>
        <location evidence="1">Nucleus</location>
    </subcellularLocation>
</comment>
<name>A0A9N8ZSN1_9GLOM</name>
<evidence type="ECO:0000313" key="4">
    <source>
        <dbReference type="Proteomes" id="UP000789739"/>
    </source>
</evidence>
<organism evidence="3 4">
    <name type="scientific">Paraglomus brasilianum</name>
    <dbReference type="NCBI Taxonomy" id="144538"/>
    <lineage>
        <taxon>Eukaryota</taxon>
        <taxon>Fungi</taxon>
        <taxon>Fungi incertae sedis</taxon>
        <taxon>Mucoromycota</taxon>
        <taxon>Glomeromycotina</taxon>
        <taxon>Glomeromycetes</taxon>
        <taxon>Paraglomerales</taxon>
        <taxon>Paraglomeraceae</taxon>
        <taxon>Paraglomus</taxon>
    </lineage>
</organism>
<dbReference type="AlphaFoldDB" id="A0A9N8ZSN1"/>
<evidence type="ECO:0000256" key="1">
    <source>
        <dbReference type="ARBA" id="ARBA00004123"/>
    </source>
</evidence>
<sequence length="604" mass="68981">MFSLGDCIERPLDIAQLIFEQNWNPNRENCENQFGIPEYFQSVFENENDIYKIPSLNDIPVDQIQPNTLVRFRGMIQNTFLAVELYAPVHESLDRNGDQTWKLHRYQDYNDEEQRLDPNLEQQNSHFDEKCSFYVTSVPGETEWARKISFSIEHGFRSEYHQGTGTQDSIEGLTWQTASLSINNTDIDKRKKRIDSKYPFPNEKHIGVVVKIYEKDVSIKVTDVVEFVGVLEEHRPPPNADADGDGFVDPLALLSVPCIHSIFFRKIHPSGNPLLRNPSIERIVRENAREIRRELIRYIASVFCGDELVAEFLLLQLLSRVHSRRSGLILGKFSLNITNISSSATNSPMSSHTQLSSNSPSSTPIILTHKPYFSSTVSALLSSLLPLYHDLPLTLEILNNVFMYPRNLDADDGFLESGVLQVAEGTRLLIDETVLQEGKLGESGVRNVQAIEGILTQQKLGYAFPFHNFQYETDIGVIVLSNARSLLPCDCTIPLSPTDQSQSYQLNEELINSFRSYLSVLRYADYNIPEEVSLHIQNHYVNQRREAAKSGNALMTQDDLNFRMTLARLVTLSFNETMLTTELWGYTQSLDVSRQTRINQFQQR</sequence>
<protein>
    <submittedName>
        <fullName evidence="3">7462_t:CDS:1</fullName>
    </submittedName>
</protein>
<gene>
    <name evidence="3" type="ORF">PBRASI_LOCUS2850</name>
</gene>
<dbReference type="GO" id="GO:0006261">
    <property type="term" value="P:DNA-templated DNA replication"/>
    <property type="evidence" value="ECO:0007669"/>
    <property type="project" value="TreeGrafter"/>
</dbReference>
<dbReference type="PANTHER" id="PTHR13489">
    <property type="entry name" value="MINI-CHROMOSOME MAINTENANCE COMPLEX-BINDING PROTEIN"/>
    <property type="match status" value="1"/>
</dbReference>
<dbReference type="PANTHER" id="PTHR13489:SF0">
    <property type="entry name" value="MINI-CHROMOSOME MAINTENANCE COMPLEX-BINDING PROTEIN"/>
    <property type="match status" value="1"/>
</dbReference>
<dbReference type="EMBL" id="CAJVPI010000235">
    <property type="protein sequence ID" value="CAG8505802.1"/>
    <property type="molecule type" value="Genomic_DNA"/>
</dbReference>
<proteinExistence type="predicted"/>
<dbReference type="GO" id="GO:0003682">
    <property type="term" value="F:chromatin binding"/>
    <property type="evidence" value="ECO:0007669"/>
    <property type="project" value="TreeGrafter"/>
</dbReference>